<reference evidence="2" key="2">
    <citation type="submission" date="2020-09" db="EMBL/GenBank/DDBJ databases">
        <authorList>
            <person name="Sun Q."/>
            <person name="Zhou Y."/>
        </authorList>
    </citation>
    <scope>NUCLEOTIDE SEQUENCE</scope>
    <source>
        <strain evidence="2">CGMCC 4.7306</strain>
    </source>
</reference>
<evidence type="ECO:0000259" key="1">
    <source>
        <dbReference type="Pfam" id="PF06283"/>
    </source>
</evidence>
<proteinExistence type="predicted"/>
<sequence length="259" mass="28823">MNQPIRVTVWGENYHENSDNDREGMAERYPDGMHGAIAAGLTKLLGDAVEVRTATRDQPEHGLTDEVLNSTDVLTWWGHVRHAEIDDAIVEKVHQRVLSGMGILCLHSAHFSKIFKKLMGTTCSLAWRNSNDTELVWTTSPDHPIAAGVPSPIVIEGQEMYGEYFDIPQPDEQIFISSFTGGEVFRSGCTWKRGKGKVFYFSPGDQEYPVYNHPDIQRVLANAVQWAAPVSSTFQVPSVVNMAPPKFVDTKLNPALNAE</sequence>
<evidence type="ECO:0000313" key="2">
    <source>
        <dbReference type="EMBL" id="GGL56021.1"/>
    </source>
</evidence>
<comment type="caution">
    <text evidence="2">The sequence shown here is derived from an EMBL/GenBank/DDBJ whole genome shotgun (WGS) entry which is preliminary data.</text>
</comment>
<name>A0A917S3S8_9ACTN</name>
<dbReference type="AlphaFoldDB" id="A0A917S3S8"/>
<protein>
    <submittedName>
        <fullName evidence="2">Trehalose utilization protein ThuA</fullName>
    </submittedName>
</protein>
<feature type="domain" description="ThuA-like" evidence="1">
    <location>
        <begin position="6"/>
        <end position="227"/>
    </location>
</feature>
<dbReference type="EMBL" id="BMMZ01000002">
    <property type="protein sequence ID" value="GGL56021.1"/>
    <property type="molecule type" value="Genomic_DNA"/>
</dbReference>
<dbReference type="Gene3D" id="3.40.50.880">
    <property type="match status" value="1"/>
</dbReference>
<dbReference type="PIRSF" id="PIRSF030013">
    <property type="entry name" value="ThuA"/>
    <property type="match status" value="1"/>
</dbReference>
<dbReference type="InterPro" id="IPR029010">
    <property type="entry name" value="ThuA-like"/>
</dbReference>
<dbReference type="Pfam" id="PF06283">
    <property type="entry name" value="ThuA"/>
    <property type="match status" value="1"/>
</dbReference>
<reference evidence="2" key="1">
    <citation type="journal article" date="2014" name="Int. J. Syst. Evol. Microbiol.">
        <title>Complete genome sequence of Corynebacterium casei LMG S-19264T (=DSM 44701T), isolated from a smear-ripened cheese.</title>
        <authorList>
            <consortium name="US DOE Joint Genome Institute (JGI-PGF)"/>
            <person name="Walter F."/>
            <person name="Albersmeier A."/>
            <person name="Kalinowski J."/>
            <person name="Ruckert C."/>
        </authorList>
    </citation>
    <scope>NUCLEOTIDE SEQUENCE</scope>
    <source>
        <strain evidence="2">CGMCC 4.7306</strain>
    </source>
</reference>
<dbReference type="Proteomes" id="UP000613840">
    <property type="component" value="Unassembled WGS sequence"/>
</dbReference>
<dbReference type="SUPFAM" id="SSF52317">
    <property type="entry name" value="Class I glutamine amidotransferase-like"/>
    <property type="match status" value="1"/>
</dbReference>
<accession>A0A917S3S8</accession>
<dbReference type="RefSeq" id="WP_229669769.1">
    <property type="nucleotide sequence ID" value="NZ_BMMZ01000002.1"/>
</dbReference>
<keyword evidence="3" id="KW-1185">Reference proteome</keyword>
<evidence type="ECO:0000313" key="3">
    <source>
        <dbReference type="Proteomes" id="UP000613840"/>
    </source>
</evidence>
<gene>
    <name evidence="2" type="ORF">GCM10011575_12990</name>
</gene>
<organism evidence="2 3">
    <name type="scientific">Microlunatus endophyticus</name>
    <dbReference type="NCBI Taxonomy" id="1716077"/>
    <lineage>
        <taxon>Bacteria</taxon>
        <taxon>Bacillati</taxon>
        <taxon>Actinomycetota</taxon>
        <taxon>Actinomycetes</taxon>
        <taxon>Propionibacteriales</taxon>
        <taxon>Propionibacteriaceae</taxon>
        <taxon>Microlunatus</taxon>
    </lineage>
</organism>
<dbReference type="InterPro" id="IPR029062">
    <property type="entry name" value="Class_I_gatase-like"/>
</dbReference>
<dbReference type="InterPro" id="IPR009381">
    <property type="entry name" value="Trehalose_catabolism_ThuA_prok"/>
</dbReference>